<dbReference type="PROSITE" id="PS50965">
    <property type="entry name" value="NERD"/>
    <property type="match status" value="1"/>
</dbReference>
<comment type="caution">
    <text evidence="3">The sequence shown here is derived from an EMBL/GenBank/DDBJ whole genome shotgun (WGS) entry which is preliminary data.</text>
</comment>
<feature type="domain" description="NERD" evidence="2">
    <location>
        <begin position="33"/>
        <end position="150"/>
    </location>
</feature>
<reference evidence="3 4" key="1">
    <citation type="submission" date="2019-03" db="EMBL/GenBank/DDBJ databases">
        <title>Genomic Encyclopedia of Type Strains, Phase IV (KMG-IV): sequencing the most valuable type-strain genomes for metagenomic binning, comparative biology and taxonomic classification.</title>
        <authorList>
            <person name="Goeker M."/>
        </authorList>
    </citation>
    <scope>NUCLEOTIDE SEQUENCE [LARGE SCALE GENOMIC DNA]</scope>
    <source>
        <strain evidence="3 4">DSM 25287</strain>
    </source>
</reference>
<dbReference type="Pfam" id="PF01396">
    <property type="entry name" value="Zn_ribbon_Top1"/>
    <property type="match status" value="1"/>
</dbReference>
<keyword evidence="3" id="KW-0413">Isomerase</keyword>
<keyword evidence="1" id="KW-0812">Transmembrane</keyword>
<dbReference type="EMBL" id="SLWY01000001">
    <property type="protein sequence ID" value="TCO83798.1"/>
    <property type="molecule type" value="Genomic_DNA"/>
</dbReference>
<keyword evidence="1" id="KW-0472">Membrane</keyword>
<dbReference type="RefSeq" id="WP_132538064.1">
    <property type="nucleotide sequence ID" value="NZ_SLWY01000001.1"/>
</dbReference>
<protein>
    <submittedName>
        <fullName evidence="3">Topoisomerase-like DNA binding C4 zinc finger protein</fullName>
    </submittedName>
</protein>
<dbReference type="InterPro" id="IPR013498">
    <property type="entry name" value="Topo_IA_Znf"/>
</dbReference>
<dbReference type="GO" id="GO:0006265">
    <property type="term" value="P:DNA topological change"/>
    <property type="evidence" value="ECO:0007669"/>
    <property type="project" value="InterPro"/>
</dbReference>
<dbReference type="SUPFAM" id="SSF57783">
    <property type="entry name" value="Zinc beta-ribbon"/>
    <property type="match status" value="1"/>
</dbReference>
<keyword evidence="1" id="KW-1133">Transmembrane helix</keyword>
<accession>A0A4R2LAD5</accession>
<dbReference type="InterPro" id="IPR011528">
    <property type="entry name" value="NERD"/>
</dbReference>
<dbReference type="Proteomes" id="UP000295765">
    <property type="component" value="Unassembled WGS sequence"/>
</dbReference>
<evidence type="ECO:0000313" key="4">
    <source>
        <dbReference type="Proteomes" id="UP000295765"/>
    </source>
</evidence>
<name>A0A4R2LAD5_9GAMM</name>
<dbReference type="GO" id="GO:0005694">
    <property type="term" value="C:chromosome"/>
    <property type="evidence" value="ECO:0007669"/>
    <property type="project" value="InterPro"/>
</dbReference>
<dbReference type="AlphaFoldDB" id="A0A4R2LAD5"/>
<evidence type="ECO:0000259" key="2">
    <source>
        <dbReference type="PROSITE" id="PS50965"/>
    </source>
</evidence>
<dbReference type="OrthoDB" id="5782056at2"/>
<dbReference type="GO" id="GO:0003677">
    <property type="term" value="F:DNA binding"/>
    <property type="evidence" value="ECO:0007669"/>
    <property type="project" value="InterPro"/>
</dbReference>
<evidence type="ECO:0000313" key="3">
    <source>
        <dbReference type="EMBL" id="TCO83798.1"/>
    </source>
</evidence>
<keyword evidence="4" id="KW-1185">Reference proteome</keyword>
<dbReference type="Pfam" id="PF08378">
    <property type="entry name" value="NERD"/>
    <property type="match status" value="1"/>
</dbReference>
<proteinExistence type="predicted"/>
<dbReference type="GO" id="GO:0003916">
    <property type="term" value="F:DNA topoisomerase activity"/>
    <property type="evidence" value="ECO:0007669"/>
    <property type="project" value="InterPro"/>
</dbReference>
<sequence>MDPSPIVHEILKAFGSVLPIIIVIGLFKTPWAKGFFGELLVKLIAWLRLDKHTYRRVHDLTLPTPDGSTQIDHVFVSRFGIFVLETKNMRGWIFGGAEQAQWTQTLYRRTFRFQNPLRQNFKHVKALEAALRVPPETLHSVVTFVGGSSFKTTMPANVTQGAGFVAYIKSFRQPVFTAGEVEELLRRMASARLEPGFATHREHVQNLGSRADPNAERRCPRCGSPMVLRTVKAGARAGERFWGCSTFPKCRAIQNLA</sequence>
<gene>
    <name evidence="3" type="ORF">EV699_101182</name>
</gene>
<organism evidence="3 4">
    <name type="scientific">Plasticicumulans lactativorans</name>
    <dbReference type="NCBI Taxonomy" id="1133106"/>
    <lineage>
        <taxon>Bacteria</taxon>
        <taxon>Pseudomonadati</taxon>
        <taxon>Pseudomonadota</taxon>
        <taxon>Gammaproteobacteria</taxon>
        <taxon>Candidatus Competibacteraceae</taxon>
        <taxon>Plasticicumulans</taxon>
    </lineage>
</organism>
<evidence type="ECO:0000256" key="1">
    <source>
        <dbReference type="SAM" id="Phobius"/>
    </source>
</evidence>
<feature type="transmembrane region" description="Helical" evidence="1">
    <location>
        <begin position="6"/>
        <end position="27"/>
    </location>
</feature>
<dbReference type="Gene3D" id="3.30.65.10">
    <property type="entry name" value="Bacterial Topoisomerase I, domain 1"/>
    <property type="match status" value="1"/>
</dbReference>